<proteinExistence type="predicted"/>
<dbReference type="Proteomes" id="UP000494040">
    <property type="component" value="Unassembled WGS sequence"/>
</dbReference>
<feature type="region of interest" description="Disordered" evidence="1">
    <location>
        <begin position="392"/>
        <end position="416"/>
    </location>
</feature>
<keyword evidence="3" id="KW-1185">Reference proteome</keyword>
<dbReference type="RefSeq" id="XP_014242851.1">
    <property type="nucleotide sequence ID" value="XM_014387365.2"/>
</dbReference>
<accession>A0A8I6RIR4</accession>
<organism evidence="2 3">
    <name type="scientific">Cimex lectularius</name>
    <name type="common">Bed bug</name>
    <name type="synonym">Acanthia lectularia</name>
    <dbReference type="NCBI Taxonomy" id="79782"/>
    <lineage>
        <taxon>Eukaryota</taxon>
        <taxon>Metazoa</taxon>
        <taxon>Ecdysozoa</taxon>
        <taxon>Arthropoda</taxon>
        <taxon>Hexapoda</taxon>
        <taxon>Insecta</taxon>
        <taxon>Pterygota</taxon>
        <taxon>Neoptera</taxon>
        <taxon>Paraneoptera</taxon>
        <taxon>Hemiptera</taxon>
        <taxon>Heteroptera</taxon>
        <taxon>Panheteroptera</taxon>
        <taxon>Cimicomorpha</taxon>
        <taxon>Cimicidae</taxon>
        <taxon>Cimex</taxon>
    </lineage>
</organism>
<name>A0A8I6RIR4_CIMLE</name>
<reference evidence="2" key="1">
    <citation type="submission" date="2022-01" db="UniProtKB">
        <authorList>
            <consortium name="EnsemblMetazoa"/>
        </authorList>
    </citation>
    <scope>IDENTIFICATION</scope>
</reference>
<evidence type="ECO:0000256" key="1">
    <source>
        <dbReference type="SAM" id="MobiDB-lite"/>
    </source>
</evidence>
<dbReference type="OrthoDB" id="10634275at2759"/>
<evidence type="ECO:0000313" key="2">
    <source>
        <dbReference type="EnsemblMetazoa" id="XP_014242851.1"/>
    </source>
</evidence>
<dbReference type="AlphaFoldDB" id="A0A8I6RIR4"/>
<evidence type="ECO:0000313" key="3">
    <source>
        <dbReference type="Proteomes" id="UP000494040"/>
    </source>
</evidence>
<sequence length="470" mass="54108">MEISHEFPRLTRYLRTFTDLEPRNRVDFISRYNGFTGDTEKTLESDWIKLVNVIEANKCLNESVSQKLNFFKEAVKQITGNKGYAFDPQFFMFSLFLYNEQALKKLAVSLKNVFENVTLRKMKELNMMVRDLYCALSPDCQKEVNKLLKESSDINFHNGGKIIYNVSWVKPDISFLENLAQETFIDKFSMKLPVAETIDPKVDIFWLVNELKTRCSSLFKDTFTMADCVSLIVLKLASIDNSTILQKDLEELLGIKNAALVEMIIQRKHVFLKDDILLGARQYRSQRMVNAHEDKPFSLTDEVEIIRLKSTDKTDQKTLKNDNKEKCQAQSERKEIQKMTKGNKSCLSNIPESISRNITEVGESVIIRNPLFNPCTFHTNFDLNANNGTVEQKEKETEVKNAKTKRKQKKSVKAQEIVSKNTSDGTKVNNTADEFAVFGETLANFLRSQKNKNKVDYIKGKIAELILETF</sequence>
<feature type="compositionally biased region" description="Basic and acidic residues" evidence="1">
    <location>
        <begin position="392"/>
        <end position="401"/>
    </location>
</feature>
<dbReference type="KEGG" id="clec:106662917"/>
<protein>
    <submittedName>
        <fullName evidence="2">Uncharacterized protein</fullName>
    </submittedName>
</protein>
<dbReference type="GeneID" id="106662917"/>
<feature type="compositionally biased region" description="Basic residues" evidence="1">
    <location>
        <begin position="402"/>
        <end position="412"/>
    </location>
</feature>
<dbReference type="EnsemblMetazoa" id="XM_014387365.2">
    <property type="protein sequence ID" value="XP_014242851.1"/>
    <property type="gene ID" value="LOC106662917"/>
</dbReference>